<gene>
    <name evidence="2" type="ORF">RGE70_14710</name>
</gene>
<dbReference type="SUPFAM" id="SSF53850">
    <property type="entry name" value="Periplasmic binding protein-like II"/>
    <property type="match status" value="1"/>
</dbReference>
<keyword evidence="3" id="KW-1185">Reference proteome</keyword>
<evidence type="ECO:0000256" key="1">
    <source>
        <dbReference type="SAM" id="SignalP"/>
    </source>
</evidence>
<evidence type="ECO:0000313" key="3">
    <source>
        <dbReference type="Proteomes" id="UP001529491"/>
    </source>
</evidence>
<feature type="chain" id="PRO_5047392271" evidence="1">
    <location>
        <begin position="19"/>
        <end position="134"/>
    </location>
</feature>
<reference evidence="2 3" key="1">
    <citation type="submission" date="2023-10" db="EMBL/GenBank/DDBJ databases">
        <title>Complete genome sequence of Shewanella sp. DAU334.</title>
        <authorList>
            <person name="Lee Y.-S."/>
            <person name="Jeong H.-R."/>
            <person name="Hwang E.-J."/>
            <person name="Choi Y.-L."/>
            <person name="Kim G.-D."/>
        </authorList>
    </citation>
    <scope>NUCLEOTIDE SEQUENCE [LARGE SCALE GENOMIC DNA]</scope>
    <source>
        <strain evidence="2 3">DAU334</strain>
    </source>
</reference>
<protein>
    <submittedName>
        <fullName evidence="2">Phosphate ABC transporter substrate-binding protein</fullName>
    </submittedName>
</protein>
<dbReference type="RefSeq" id="WP_310472199.1">
    <property type="nucleotide sequence ID" value="NZ_CP136522.1"/>
</dbReference>
<sequence length="134" mass="14091">MKKYLLVGLAILSFNSLAGVVVIGNPQGVDSLTLNEVKKLYLGKSTQVNGAKVVLVELPEGAADRVAFHGLTTGRNDAQLQSNWSRLVFTGKANAPVIEADAAAVINKVKSTSNAVGYVDEANVTADVKVLLKL</sequence>
<dbReference type="EMBL" id="CP136522">
    <property type="protein sequence ID" value="WOT04564.1"/>
    <property type="molecule type" value="Genomic_DNA"/>
</dbReference>
<dbReference type="Proteomes" id="UP001529491">
    <property type="component" value="Chromosome"/>
</dbReference>
<dbReference type="Gene3D" id="3.40.190.10">
    <property type="entry name" value="Periplasmic binding protein-like II"/>
    <property type="match status" value="1"/>
</dbReference>
<proteinExistence type="predicted"/>
<accession>A0ABZ0JW77</accession>
<keyword evidence="1" id="KW-0732">Signal</keyword>
<feature type="signal peptide" evidence="1">
    <location>
        <begin position="1"/>
        <end position="18"/>
    </location>
</feature>
<organism evidence="2 3">
    <name type="scientific">Shewanella youngdeokensis</name>
    <dbReference type="NCBI Taxonomy" id="2999068"/>
    <lineage>
        <taxon>Bacteria</taxon>
        <taxon>Pseudomonadati</taxon>
        <taxon>Pseudomonadota</taxon>
        <taxon>Gammaproteobacteria</taxon>
        <taxon>Alteromonadales</taxon>
        <taxon>Shewanellaceae</taxon>
        <taxon>Shewanella</taxon>
    </lineage>
</organism>
<name>A0ABZ0JW77_9GAMM</name>
<evidence type="ECO:0000313" key="2">
    <source>
        <dbReference type="EMBL" id="WOT04564.1"/>
    </source>
</evidence>